<accession>A0A9W6B2Q7</accession>
<dbReference type="AlphaFoldDB" id="A0A9W6B2Q7"/>
<dbReference type="NCBIfam" id="TIGR01549">
    <property type="entry name" value="HAD-SF-IA-v1"/>
    <property type="match status" value="1"/>
</dbReference>
<evidence type="ECO:0000313" key="1">
    <source>
        <dbReference type="EMBL" id="GLB51303.1"/>
    </source>
</evidence>
<dbReference type="Gene3D" id="3.40.50.1000">
    <property type="entry name" value="HAD superfamily/HAD-like"/>
    <property type="match status" value="1"/>
</dbReference>
<dbReference type="Pfam" id="PF13419">
    <property type="entry name" value="HAD_2"/>
    <property type="match status" value="1"/>
</dbReference>
<dbReference type="NCBIfam" id="TIGR03351">
    <property type="entry name" value="PhnX-like"/>
    <property type="match status" value="1"/>
</dbReference>
<dbReference type="Proteomes" id="UP001143545">
    <property type="component" value="Unassembled WGS sequence"/>
</dbReference>
<organism evidence="1 2">
    <name type="scientific">Neptunitalea chrysea</name>
    <dbReference type="NCBI Taxonomy" id="1647581"/>
    <lineage>
        <taxon>Bacteria</taxon>
        <taxon>Pseudomonadati</taxon>
        <taxon>Bacteroidota</taxon>
        <taxon>Flavobacteriia</taxon>
        <taxon>Flavobacteriales</taxon>
        <taxon>Flavobacteriaceae</taxon>
        <taxon>Neptunitalea</taxon>
    </lineage>
</organism>
<dbReference type="RefSeq" id="WP_281751705.1">
    <property type="nucleotide sequence ID" value="NZ_BRVP01000002.1"/>
</dbReference>
<gene>
    <name evidence="1" type="ORF">NBRC110019_03420</name>
</gene>
<dbReference type="InterPro" id="IPR036412">
    <property type="entry name" value="HAD-like_sf"/>
</dbReference>
<dbReference type="GO" id="GO:0006281">
    <property type="term" value="P:DNA repair"/>
    <property type="evidence" value="ECO:0007669"/>
    <property type="project" value="TreeGrafter"/>
</dbReference>
<dbReference type="PANTHER" id="PTHR43434">
    <property type="entry name" value="PHOSPHOGLYCOLATE PHOSPHATASE"/>
    <property type="match status" value="1"/>
</dbReference>
<dbReference type="InterPro" id="IPR023198">
    <property type="entry name" value="PGP-like_dom2"/>
</dbReference>
<dbReference type="InterPro" id="IPR023214">
    <property type="entry name" value="HAD_sf"/>
</dbReference>
<dbReference type="GO" id="GO:0008967">
    <property type="term" value="F:phosphoglycolate phosphatase activity"/>
    <property type="evidence" value="ECO:0007669"/>
    <property type="project" value="TreeGrafter"/>
</dbReference>
<dbReference type="SUPFAM" id="SSF56784">
    <property type="entry name" value="HAD-like"/>
    <property type="match status" value="1"/>
</dbReference>
<dbReference type="InterPro" id="IPR022468">
    <property type="entry name" value="PhnX-like"/>
</dbReference>
<sequence>MQGVQMVVFDMAGTTVNEDNIVYKTLANSITKYGYTVALETVLIHGAGKEKLQAIKDILVFLGEETTKASEIFKDFKETLETSYKTMDVFAFDSAKEIFEKLRGKNIKVVLNTGYDVKTATLLLDRLNWAIGNDIDLLVTASDVERSRPHGDMIFLAMEKLAIENAEAVIKIGDSAIDIEEGKNANCGATVGITTGAQTKEQLAIANPNYIINDLKELLEII</sequence>
<dbReference type="SFLD" id="SFLDS00003">
    <property type="entry name" value="Haloacid_Dehalogenase"/>
    <property type="match status" value="1"/>
</dbReference>
<proteinExistence type="predicted"/>
<name>A0A9W6B2Q7_9FLAO</name>
<dbReference type="PANTHER" id="PTHR43434:SF19">
    <property type="entry name" value="PHOSPHONOACETALDEHYDE HYDROLASE"/>
    <property type="match status" value="1"/>
</dbReference>
<evidence type="ECO:0000313" key="2">
    <source>
        <dbReference type="Proteomes" id="UP001143545"/>
    </source>
</evidence>
<dbReference type="InterPro" id="IPR050155">
    <property type="entry name" value="HAD-like_hydrolase_sf"/>
</dbReference>
<dbReference type="SFLD" id="SFLDG01129">
    <property type="entry name" value="C1.5:_HAD__Beta-PGM__Phosphata"/>
    <property type="match status" value="1"/>
</dbReference>
<keyword evidence="2" id="KW-1185">Reference proteome</keyword>
<dbReference type="InterPro" id="IPR006439">
    <property type="entry name" value="HAD-SF_hydro_IA"/>
</dbReference>
<reference evidence="1" key="1">
    <citation type="submission" date="2022-07" db="EMBL/GenBank/DDBJ databases">
        <title>Taxonomy of Novel Oxalotrophic and Methylotrophic Bacteria.</title>
        <authorList>
            <person name="Sahin N."/>
            <person name="Tani A."/>
        </authorList>
    </citation>
    <scope>NUCLEOTIDE SEQUENCE</scope>
    <source>
        <strain evidence="1">AM327</strain>
    </source>
</reference>
<protein>
    <submittedName>
        <fullName evidence="1">Phosphatase</fullName>
    </submittedName>
</protein>
<dbReference type="EMBL" id="BRVP01000002">
    <property type="protein sequence ID" value="GLB51303.1"/>
    <property type="molecule type" value="Genomic_DNA"/>
</dbReference>
<dbReference type="GO" id="GO:0005829">
    <property type="term" value="C:cytosol"/>
    <property type="evidence" value="ECO:0007669"/>
    <property type="project" value="TreeGrafter"/>
</dbReference>
<dbReference type="InterPro" id="IPR041492">
    <property type="entry name" value="HAD_2"/>
</dbReference>
<comment type="caution">
    <text evidence="1">The sequence shown here is derived from an EMBL/GenBank/DDBJ whole genome shotgun (WGS) entry which is preliminary data.</text>
</comment>
<dbReference type="Gene3D" id="1.10.150.240">
    <property type="entry name" value="Putative phosphatase, domain 2"/>
    <property type="match status" value="1"/>
</dbReference>